<dbReference type="AlphaFoldDB" id="A0A2G1W273"/>
<dbReference type="Proteomes" id="UP000225740">
    <property type="component" value="Unassembled WGS sequence"/>
</dbReference>
<protein>
    <submittedName>
        <fullName evidence="1">Uncharacterized protein</fullName>
    </submittedName>
</protein>
<keyword evidence="2" id="KW-1185">Reference proteome</keyword>
<name>A0A2G1W273_9BACT</name>
<accession>A0A2G1W273</accession>
<comment type="caution">
    <text evidence="1">The sequence shown here is derived from an EMBL/GenBank/DDBJ whole genome shotgun (WGS) entry which is preliminary data.</text>
</comment>
<reference evidence="1 2" key="1">
    <citation type="submission" date="2017-06" db="EMBL/GenBank/DDBJ databases">
        <title>Description of Rhodopirellula bahusiensis sp. nov.</title>
        <authorList>
            <person name="Kizina J."/>
            <person name="Harder J."/>
        </authorList>
    </citation>
    <scope>NUCLEOTIDE SEQUENCE [LARGE SCALE GENOMIC DNA]</scope>
    <source>
        <strain evidence="1 2">SWK21</strain>
    </source>
</reference>
<evidence type="ECO:0000313" key="1">
    <source>
        <dbReference type="EMBL" id="PHQ33147.1"/>
    </source>
</evidence>
<dbReference type="EMBL" id="NIZW01000019">
    <property type="protein sequence ID" value="PHQ33147.1"/>
    <property type="molecule type" value="Genomic_DNA"/>
</dbReference>
<dbReference type="RefSeq" id="WP_099262813.1">
    <property type="nucleotide sequence ID" value="NZ_NIZW01000019.1"/>
</dbReference>
<gene>
    <name evidence="1" type="ORF">CEE69_22050</name>
</gene>
<dbReference type="GeneID" id="90610659"/>
<dbReference type="OrthoDB" id="1986024at2"/>
<evidence type="ECO:0000313" key="2">
    <source>
        <dbReference type="Proteomes" id="UP000225740"/>
    </source>
</evidence>
<proteinExistence type="predicted"/>
<organism evidence="1 2">
    <name type="scientific">Rhodopirellula bahusiensis</name>
    <dbReference type="NCBI Taxonomy" id="2014065"/>
    <lineage>
        <taxon>Bacteria</taxon>
        <taxon>Pseudomonadati</taxon>
        <taxon>Planctomycetota</taxon>
        <taxon>Planctomycetia</taxon>
        <taxon>Pirellulales</taxon>
        <taxon>Pirellulaceae</taxon>
        <taxon>Rhodopirellula</taxon>
    </lineage>
</organism>
<sequence>MIEIQDIGEPDKEAAGYEEFLQTVSGLAKEISGLHLQLAESQRPLVNQLIAQKSRDTAAIERVLDQLLDSAAHPVGLELLRKLCSYYWTINPQATAEYIQAYRDMWGDDDAESSEERAE</sequence>